<dbReference type="Gene3D" id="2.170.150.20">
    <property type="entry name" value="Peptide methionine sulfoxide reductase"/>
    <property type="match status" value="1"/>
</dbReference>
<evidence type="ECO:0000256" key="2">
    <source>
        <dbReference type="ARBA" id="ARBA00023268"/>
    </source>
</evidence>
<protein>
    <recommendedName>
        <fullName evidence="7">Peptide methionine sulfoxide reductase MsrA</fullName>
        <shortName evidence="7">Protein-methionine-S-oxide reductase</shortName>
        <ecNumber evidence="7">1.8.4.11</ecNumber>
    </recommendedName>
    <alternativeName>
        <fullName evidence="7">Peptide-methionine (S)-S-oxide reductase</fullName>
        <shortName evidence="7">Peptide Met(O) reductase</shortName>
    </alternativeName>
</protein>
<name>A0A841R6U5_9SPIO</name>
<dbReference type="GO" id="GO:0034599">
    <property type="term" value="P:cellular response to oxidative stress"/>
    <property type="evidence" value="ECO:0007669"/>
    <property type="project" value="TreeGrafter"/>
</dbReference>
<evidence type="ECO:0000256" key="5">
    <source>
        <dbReference type="ARBA" id="ARBA00048488"/>
    </source>
</evidence>
<gene>
    <name evidence="7" type="primary">msrA</name>
    <name evidence="9" type="ORF">HNR50_002607</name>
</gene>
<dbReference type="GO" id="GO:0033743">
    <property type="term" value="F:peptide-methionine (R)-S-oxide reductase activity"/>
    <property type="evidence" value="ECO:0007669"/>
    <property type="project" value="UniProtKB-EC"/>
</dbReference>
<proteinExistence type="inferred from homology"/>
<keyword evidence="2" id="KW-0511">Multifunctional enzyme</keyword>
<dbReference type="InterPro" id="IPR050162">
    <property type="entry name" value="MsrA_MetSO_reductase"/>
</dbReference>
<evidence type="ECO:0000256" key="7">
    <source>
        <dbReference type="HAMAP-Rule" id="MF_01401"/>
    </source>
</evidence>
<dbReference type="SUPFAM" id="SSF51316">
    <property type="entry name" value="Mss4-like"/>
    <property type="match status" value="1"/>
</dbReference>
<dbReference type="AlphaFoldDB" id="A0A841R6U5"/>
<dbReference type="NCBIfam" id="TIGR00401">
    <property type="entry name" value="msrA"/>
    <property type="match status" value="1"/>
</dbReference>
<dbReference type="NCBIfam" id="NF004036">
    <property type="entry name" value="PRK05508.1"/>
    <property type="match status" value="1"/>
</dbReference>
<dbReference type="PROSITE" id="PS51790">
    <property type="entry name" value="MSRB"/>
    <property type="match status" value="1"/>
</dbReference>
<comment type="catalytic activity">
    <reaction evidence="4 7">
        <text>L-methionyl-[protein] + [thioredoxin]-disulfide + H2O = L-methionyl-(S)-S-oxide-[protein] + [thioredoxin]-dithiol</text>
        <dbReference type="Rhea" id="RHEA:14217"/>
        <dbReference type="Rhea" id="RHEA-COMP:10698"/>
        <dbReference type="Rhea" id="RHEA-COMP:10700"/>
        <dbReference type="Rhea" id="RHEA-COMP:12313"/>
        <dbReference type="Rhea" id="RHEA-COMP:12315"/>
        <dbReference type="ChEBI" id="CHEBI:15377"/>
        <dbReference type="ChEBI" id="CHEBI:16044"/>
        <dbReference type="ChEBI" id="CHEBI:29950"/>
        <dbReference type="ChEBI" id="CHEBI:44120"/>
        <dbReference type="ChEBI" id="CHEBI:50058"/>
        <dbReference type="EC" id="1.8.4.11"/>
    </reaction>
</comment>
<keyword evidence="10" id="KW-1185">Reference proteome</keyword>
<evidence type="ECO:0000256" key="1">
    <source>
        <dbReference type="ARBA" id="ARBA00023002"/>
    </source>
</evidence>
<dbReference type="Gene3D" id="3.30.1060.10">
    <property type="entry name" value="Peptide methionine sulphoxide reductase MsrA"/>
    <property type="match status" value="1"/>
</dbReference>
<comment type="caution">
    <text evidence="9">The sequence shown here is derived from an EMBL/GenBank/DDBJ whole genome shotgun (WGS) entry which is preliminary data.</text>
</comment>
<evidence type="ECO:0000313" key="9">
    <source>
        <dbReference type="EMBL" id="MBB6480934.1"/>
    </source>
</evidence>
<dbReference type="Proteomes" id="UP000587760">
    <property type="component" value="Unassembled WGS sequence"/>
</dbReference>
<evidence type="ECO:0000256" key="4">
    <source>
        <dbReference type="ARBA" id="ARBA00047806"/>
    </source>
</evidence>
<sequence>MKEKKYNKLTAEEEAVLIHKGTEPPFKGFFTDYGEKGIYICKQCEAPLFRSEYKFHSGCGWPSFDSQIDGAIAEHPDPDGRRTEIVCANCGAHMGHVFRGEKFTGKDTRHCVNSISMKFIPESETETAVFAGGCFWGVQHYFRKLDGVYATRVGYTGGTKENPTYKEVCYSDTGHYEALEVLFDPKRVSFEELAKLFFEIHDPEQRNGQGPDIGEQYLSAVFCRNSKQKAVTEKLIAILRDKGLDVATEVLEASTFWEAEDYHQNYYAKKGSEPYCHFRTKRF</sequence>
<comment type="catalytic activity">
    <reaction evidence="5">
        <text>L-methionyl-[protein] + [thioredoxin]-disulfide + H2O = L-methionyl-(R)-S-oxide-[protein] + [thioredoxin]-dithiol</text>
        <dbReference type="Rhea" id="RHEA:24164"/>
        <dbReference type="Rhea" id="RHEA-COMP:10698"/>
        <dbReference type="Rhea" id="RHEA-COMP:10700"/>
        <dbReference type="Rhea" id="RHEA-COMP:12313"/>
        <dbReference type="Rhea" id="RHEA-COMP:12314"/>
        <dbReference type="ChEBI" id="CHEBI:15377"/>
        <dbReference type="ChEBI" id="CHEBI:16044"/>
        <dbReference type="ChEBI" id="CHEBI:29950"/>
        <dbReference type="ChEBI" id="CHEBI:45764"/>
        <dbReference type="ChEBI" id="CHEBI:50058"/>
        <dbReference type="EC" id="1.8.4.12"/>
    </reaction>
</comment>
<dbReference type="Pfam" id="PF01625">
    <property type="entry name" value="PMSR"/>
    <property type="match status" value="1"/>
</dbReference>
<dbReference type="EC" id="1.8.4.11" evidence="7"/>
<evidence type="ECO:0000256" key="3">
    <source>
        <dbReference type="ARBA" id="ARBA00024679"/>
    </source>
</evidence>
<feature type="domain" description="MsrB" evidence="8">
    <location>
        <begin position="2"/>
        <end position="122"/>
    </location>
</feature>
<feature type="active site" evidence="7">
    <location>
        <position position="134"/>
    </location>
</feature>
<comment type="similarity">
    <text evidence="7">Belongs to the MsrA Met sulfoxide reductase family.</text>
</comment>
<keyword evidence="1 7" id="KW-0560">Oxidoreductase</keyword>
<dbReference type="GO" id="GO:0008113">
    <property type="term" value="F:peptide-methionine (S)-S-oxide reductase activity"/>
    <property type="evidence" value="ECO:0007669"/>
    <property type="project" value="UniProtKB-UniRule"/>
</dbReference>
<dbReference type="PANTHER" id="PTHR42799">
    <property type="entry name" value="MITOCHONDRIAL PEPTIDE METHIONINE SULFOXIDE REDUCTASE"/>
    <property type="match status" value="1"/>
</dbReference>
<evidence type="ECO:0000259" key="8">
    <source>
        <dbReference type="PROSITE" id="PS51790"/>
    </source>
</evidence>
<evidence type="ECO:0000256" key="6">
    <source>
        <dbReference type="ARBA" id="ARBA00048782"/>
    </source>
</evidence>
<dbReference type="NCBIfam" id="TIGR00357">
    <property type="entry name" value="peptide-methionine (R)-S-oxide reductase MsrB"/>
    <property type="match status" value="1"/>
</dbReference>
<dbReference type="InterPro" id="IPR036509">
    <property type="entry name" value="Met_Sox_Rdtase_MsrA_sf"/>
</dbReference>
<dbReference type="PANTHER" id="PTHR42799:SF2">
    <property type="entry name" value="MITOCHONDRIAL PEPTIDE METHIONINE SULFOXIDE REDUCTASE"/>
    <property type="match status" value="1"/>
</dbReference>
<reference evidence="9 10" key="1">
    <citation type="submission" date="2020-08" db="EMBL/GenBank/DDBJ databases">
        <title>Genomic Encyclopedia of Type Strains, Phase IV (KMG-IV): sequencing the most valuable type-strain genomes for metagenomic binning, comparative biology and taxonomic classification.</title>
        <authorList>
            <person name="Goeker M."/>
        </authorList>
    </citation>
    <scope>NUCLEOTIDE SEQUENCE [LARGE SCALE GENOMIC DNA]</scope>
    <source>
        <strain evidence="9 10">DSM 2461</strain>
    </source>
</reference>
<dbReference type="InterPro" id="IPR002579">
    <property type="entry name" value="Met_Sox_Rdtase_MsrB_dom"/>
</dbReference>
<dbReference type="EMBL" id="JACHGJ010000004">
    <property type="protein sequence ID" value="MBB6480934.1"/>
    <property type="molecule type" value="Genomic_DNA"/>
</dbReference>
<dbReference type="GO" id="GO:0005737">
    <property type="term" value="C:cytoplasm"/>
    <property type="evidence" value="ECO:0007669"/>
    <property type="project" value="TreeGrafter"/>
</dbReference>
<organism evidence="9 10">
    <name type="scientific">Spirochaeta isovalerica</name>
    <dbReference type="NCBI Taxonomy" id="150"/>
    <lineage>
        <taxon>Bacteria</taxon>
        <taxon>Pseudomonadati</taxon>
        <taxon>Spirochaetota</taxon>
        <taxon>Spirochaetia</taxon>
        <taxon>Spirochaetales</taxon>
        <taxon>Spirochaetaceae</taxon>
        <taxon>Spirochaeta</taxon>
    </lineage>
</organism>
<evidence type="ECO:0000313" key="10">
    <source>
        <dbReference type="Proteomes" id="UP000587760"/>
    </source>
</evidence>
<dbReference type="RefSeq" id="WP_184747178.1">
    <property type="nucleotide sequence ID" value="NZ_JACHGJ010000004.1"/>
</dbReference>
<dbReference type="InterPro" id="IPR011057">
    <property type="entry name" value="Mss4-like_sf"/>
</dbReference>
<dbReference type="SUPFAM" id="SSF55068">
    <property type="entry name" value="Peptide methionine sulfoxide reductase"/>
    <property type="match status" value="1"/>
</dbReference>
<dbReference type="NCBIfam" id="NF004042">
    <property type="entry name" value="PRK05550.1"/>
    <property type="match status" value="1"/>
</dbReference>
<comment type="catalytic activity">
    <reaction evidence="6 7">
        <text>[thioredoxin]-disulfide + L-methionine + H2O = L-methionine (S)-S-oxide + [thioredoxin]-dithiol</text>
        <dbReference type="Rhea" id="RHEA:19993"/>
        <dbReference type="Rhea" id="RHEA-COMP:10698"/>
        <dbReference type="Rhea" id="RHEA-COMP:10700"/>
        <dbReference type="ChEBI" id="CHEBI:15377"/>
        <dbReference type="ChEBI" id="CHEBI:29950"/>
        <dbReference type="ChEBI" id="CHEBI:50058"/>
        <dbReference type="ChEBI" id="CHEBI:57844"/>
        <dbReference type="ChEBI" id="CHEBI:58772"/>
        <dbReference type="EC" id="1.8.4.11"/>
    </reaction>
</comment>
<dbReference type="Pfam" id="PF01641">
    <property type="entry name" value="SelR"/>
    <property type="match status" value="1"/>
</dbReference>
<comment type="function">
    <text evidence="3 7">Has an important function as a repair enzyme for proteins that have been inactivated by oxidation. Catalyzes the reversible oxidation-reduction of methionine sulfoxide in proteins to methionine.</text>
</comment>
<accession>A0A841R6U5</accession>
<dbReference type="HAMAP" id="MF_01401">
    <property type="entry name" value="MsrA"/>
    <property type="match status" value="1"/>
</dbReference>
<dbReference type="InterPro" id="IPR002569">
    <property type="entry name" value="Met_Sox_Rdtase_MsrA_dom"/>
</dbReference>